<accession>A0ABW1ET36</accession>
<organism evidence="3 4">
    <name type="scientific">Kitasatospora aburaviensis</name>
    <dbReference type="NCBI Taxonomy" id="67265"/>
    <lineage>
        <taxon>Bacteria</taxon>
        <taxon>Bacillati</taxon>
        <taxon>Actinomycetota</taxon>
        <taxon>Actinomycetes</taxon>
        <taxon>Kitasatosporales</taxon>
        <taxon>Streptomycetaceae</taxon>
        <taxon>Kitasatospora</taxon>
    </lineage>
</organism>
<evidence type="ECO:0000256" key="1">
    <source>
        <dbReference type="ARBA" id="ARBA00023002"/>
    </source>
</evidence>
<dbReference type="InterPro" id="IPR012349">
    <property type="entry name" value="Split_barrel_FMN-bd"/>
</dbReference>
<protein>
    <submittedName>
        <fullName evidence="3">Flavin reductase family protein</fullName>
        <ecNumber evidence="3">1.-.-.-</ecNumber>
    </submittedName>
</protein>
<dbReference type="EMBL" id="JBHSOD010000007">
    <property type="protein sequence ID" value="MFC5884939.1"/>
    <property type="molecule type" value="Genomic_DNA"/>
</dbReference>
<keyword evidence="4" id="KW-1185">Reference proteome</keyword>
<name>A0ABW1ET36_9ACTN</name>
<dbReference type="SUPFAM" id="SSF50475">
    <property type="entry name" value="FMN-binding split barrel"/>
    <property type="match status" value="1"/>
</dbReference>
<sequence length="164" mass="17256">MSLAPEEFTRTMARVPGPVAVATTVDRAGRRWGFTASSFSSLSMTPPLVLVCLGKSASTHRAFVTADSFMVNVLAQEQSGIALRFARSGVDRFEAGDTLPLELGLPGIPEAAVRVACSMHQVLDGGDHSILIGRVEAAAVGGDAPLVYCDRAFQRPVTLDPATV</sequence>
<dbReference type="InterPro" id="IPR050268">
    <property type="entry name" value="NADH-dep_flavin_reductase"/>
</dbReference>
<dbReference type="PANTHER" id="PTHR30466">
    <property type="entry name" value="FLAVIN REDUCTASE"/>
    <property type="match status" value="1"/>
</dbReference>
<dbReference type="Gene3D" id="2.30.110.10">
    <property type="entry name" value="Electron Transport, Fmn-binding Protein, Chain A"/>
    <property type="match status" value="1"/>
</dbReference>
<keyword evidence="1 3" id="KW-0560">Oxidoreductase</keyword>
<feature type="domain" description="Flavin reductase like" evidence="2">
    <location>
        <begin position="12"/>
        <end position="155"/>
    </location>
</feature>
<dbReference type="Proteomes" id="UP001596067">
    <property type="component" value="Unassembled WGS sequence"/>
</dbReference>
<evidence type="ECO:0000313" key="4">
    <source>
        <dbReference type="Proteomes" id="UP001596067"/>
    </source>
</evidence>
<comment type="caution">
    <text evidence="3">The sequence shown here is derived from an EMBL/GenBank/DDBJ whole genome shotgun (WGS) entry which is preliminary data.</text>
</comment>
<reference evidence="4" key="1">
    <citation type="journal article" date="2019" name="Int. J. Syst. Evol. Microbiol.">
        <title>The Global Catalogue of Microorganisms (GCM) 10K type strain sequencing project: providing services to taxonomists for standard genome sequencing and annotation.</title>
        <authorList>
            <consortium name="The Broad Institute Genomics Platform"/>
            <consortium name="The Broad Institute Genome Sequencing Center for Infectious Disease"/>
            <person name="Wu L."/>
            <person name="Ma J."/>
        </authorList>
    </citation>
    <scope>NUCLEOTIDE SEQUENCE [LARGE SCALE GENOMIC DNA]</scope>
    <source>
        <strain evidence="4">CGMCC 4.1469</strain>
    </source>
</reference>
<dbReference type="PANTHER" id="PTHR30466:SF1">
    <property type="entry name" value="FMN REDUCTASE (NADH) RUTF"/>
    <property type="match status" value="1"/>
</dbReference>
<dbReference type="Pfam" id="PF01613">
    <property type="entry name" value="Flavin_Reduct"/>
    <property type="match status" value="1"/>
</dbReference>
<dbReference type="SMART" id="SM00903">
    <property type="entry name" value="Flavin_Reduct"/>
    <property type="match status" value="1"/>
</dbReference>
<gene>
    <name evidence="3" type="ORF">ACFP0N_08125</name>
</gene>
<dbReference type="GO" id="GO:0016491">
    <property type="term" value="F:oxidoreductase activity"/>
    <property type="evidence" value="ECO:0007669"/>
    <property type="project" value="UniProtKB-KW"/>
</dbReference>
<dbReference type="InterPro" id="IPR002563">
    <property type="entry name" value="Flavin_Rdtase-like_dom"/>
</dbReference>
<dbReference type="EC" id="1.-.-.-" evidence="3"/>
<evidence type="ECO:0000259" key="2">
    <source>
        <dbReference type="SMART" id="SM00903"/>
    </source>
</evidence>
<proteinExistence type="predicted"/>
<dbReference type="RefSeq" id="WP_313762807.1">
    <property type="nucleotide sequence ID" value="NZ_BAAAVH010000039.1"/>
</dbReference>
<evidence type="ECO:0000313" key="3">
    <source>
        <dbReference type="EMBL" id="MFC5884939.1"/>
    </source>
</evidence>